<accession>A0AAV1IJ30</accession>
<dbReference type="InterPro" id="IPR051973">
    <property type="entry name" value="tRNA_Anticodon_Mtase-Reg"/>
</dbReference>
<feature type="repeat" description="WD" evidence="7">
    <location>
        <begin position="219"/>
        <end position="250"/>
    </location>
</feature>
<name>A0AAV1IJ30_9CHLO</name>
<dbReference type="GO" id="GO:0005737">
    <property type="term" value="C:cytoplasm"/>
    <property type="evidence" value="ECO:0007669"/>
    <property type="project" value="UniProtKB-SubCell"/>
</dbReference>
<dbReference type="InterPro" id="IPR001680">
    <property type="entry name" value="WD40_rpt"/>
</dbReference>
<dbReference type="Pfam" id="PF00400">
    <property type="entry name" value="WD40"/>
    <property type="match status" value="3"/>
</dbReference>
<keyword evidence="10" id="KW-1185">Reference proteome</keyword>
<dbReference type="GO" id="GO:0030488">
    <property type="term" value="P:tRNA methylation"/>
    <property type="evidence" value="ECO:0007669"/>
    <property type="project" value="TreeGrafter"/>
</dbReference>
<evidence type="ECO:0000256" key="2">
    <source>
        <dbReference type="ARBA" id="ARBA00022490"/>
    </source>
</evidence>
<dbReference type="AlphaFoldDB" id="A0AAV1IJ30"/>
<dbReference type="EMBL" id="CAUYUE010000014">
    <property type="protein sequence ID" value="CAK0786445.1"/>
    <property type="molecule type" value="Genomic_DNA"/>
</dbReference>
<evidence type="ECO:0000313" key="10">
    <source>
        <dbReference type="Proteomes" id="UP001314263"/>
    </source>
</evidence>
<gene>
    <name evidence="9" type="ORF">CVIRNUC_009658</name>
</gene>
<dbReference type="Gene3D" id="2.130.10.10">
    <property type="entry name" value="YVTN repeat-like/Quinoprotein amine dehydrogenase"/>
    <property type="match status" value="3"/>
</dbReference>
<protein>
    <submittedName>
        <fullName evidence="9">Uncharacterized protein</fullName>
    </submittedName>
</protein>
<evidence type="ECO:0000256" key="1">
    <source>
        <dbReference type="ARBA" id="ARBA00004496"/>
    </source>
</evidence>
<evidence type="ECO:0000256" key="4">
    <source>
        <dbReference type="ARBA" id="ARBA00022694"/>
    </source>
</evidence>
<keyword evidence="4" id="KW-0819">tRNA processing</keyword>
<evidence type="ECO:0000256" key="7">
    <source>
        <dbReference type="PROSITE-ProRule" id="PRU00221"/>
    </source>
</evidence>
<dbReference type="Proteomes" id="UP001314263">
    <property type="component" value="Unassembled WGS sequence"/>
</dbReference>
<dbReference type="SMART" id="SM00320">
    <property type="entry name" value="WD40"/>
    <property type="match status" value="6"/>
</dbReference>
<keyword evidence="2" id="KW-0963">Cytoplasm</keyword>
<evidence type="ECO:0000256" key="5">
    <source>
        <dbReference type="ARBA" id="ARBA00022737"/>
    </source>
</evidence>
<feature type="compositionally biased region" description="Polar residues" evidence="8">
    <location>
        <begin position="797"/>
        <end position="813"/>
    </location>
</feature>
<proteinExistence type="inferred from homology"/>
<feature type="region of interest" description="Disordered" evidence="8">
    <location>
        <begin position="793"/>
        <end position="814"/>
    </location>
</feature>
<comment type="caution">
    <text evidence="9">The sequence shown here is derived from an EMBL/GenBank/DDBJ whole genome shotgun (WGS) entry which is preliminary data.</text>
</comment>
<dbReference type="PROSITE" id="PS50294">
    <property type="entry name" value="WD_REPEATS_REGION"/>
    <property type="match status" value="1"/>
</dbReference>
<keyword evidence="5" id="KW-0677">Repeat</keyword>
<feature type="compositionally biased region" description="Low complexity" evidence="8">
    <location>
        <begin position="949"/>
        <end position="961"/>
    </location>
</feature>
<dbReference type="SUPFAM" id="SSF50978">
    <property type="entry name" value="WD40 repeat-like"/>
    <property type="match status" value="2"/>
</dbReference>
<comment type="subcellular location">
    <subcellularLocation>
        <location evidence="1">Cytoplasm</location>
    </subcellularLocation>
</comment>
<dbReference type="PANTHER" id="PTHR14344:SF3">
    <property type="entry name" value="WD REPEAT-CONTAINING PROTEIN 6"/>
    <property type="match status" value="1"/>
</dbReference>
<keyword evidence="3 7" id="KW-0853">WD repeat</keyword>
<feature type="compositionally biased region" description="Low complexity" evidence="8">
    <location>
        <begin position="566"/>
        <end position="580"/>
    </location>
</feature>
<dbReference type="PANTHER" id="PTHR14344">
    <property type="entry name" value="WD REPEAT PROTEIN"/>
    <property type="match status" value="1"/>
</dbReference>
<evidence type="ECO:0000256" key="6">
    <source>
        <dbReference type="ARBA" id="ARBA00038255"/>
    </source>
</evidence>
<feature type="region of interest" description="Disordered" evidence="8">
    <location>
        <begin position="636"/>
        <end position="689"/>
    </location>
</feature>
<comment type="similarity">
    <text evidence="6">Belongs to the WD repeat WDR6 family.</text>
</comment>
<dbReference type="InterPro" id="IPR015943">
    <property type="entry name" value="WD40/YVTN_repeat-like_dom_sf"/>
</dbReference>
<feature type="region of interest" description="Disordered" evidence="8">
    <location>
        <begin position="558"/>
        <end position="592"/>
    </location>
</feature>
<evidence type="ECO:0000256" key="3">
    <source>
        <dbReference type="ARBA" id="ARBA00022574"/>
    </source>
</evidence>
<sequence length="1270" mass="136096">MPLRHRAFLGDVAALHYIDLGDQQRPFHILLAGIGSQLHIYSLASRHELAVWSIFGDGTRVRGIAGIKQSKGGVLLVHGARSAKVVDFSCGEEGSRLTQGKLVHIASFPEWTMDGLIWQGLQDSTHVALGLSNNSLAVFQHLPCTPKECWQCVMRASCSEQLLLYSHALHLQTKESSEQEIWAVAGTVFLDVLIWRCRLSAGRPSSEQQQQTCPPLYRLKGHEGSIHRVVWATDMHAVASASDDRSVMLWPLPDLAESPQQRGPVTVSASRVLTGHQARLWDAKFCGEVIITASEDCTCRVWHKGLCKAVLRGHKGRGVWRLQLLPGLRLATAGADGSIKIWPLANYLPGQDTEAAGQPGGAAAGAPVESLKLQQSLMQSSGGVDAAKQKREDWVRPMALAGHEVLYIGTHRGRLQRVHLPARAVPERWEHLWDNGRGEALMCLAAHTAAPAGALRAQAESPFGVRVLVMDISLELSLMVCGDRMGNIAAFSLPEQALSMPGVVQLSLIAAIRGSEPRLPISLVSISAAERTVTCASHDSTLRHYRYTWPVSPDSASEELSEALTAQMQASQSARQQSSATESGMHIGDEERGCASSACDSVAVKALASHSKQQTGQRASCAQGLTDLAITEVEAWPSAQHRQRTDHDRQQDDGELTKAPGRHRAGADEPPGQVGKPVQRELPRCNGCTAGSHAEPGLTGQALQEISTEAVSALTVIESALRFTADDGSSEQLLSGFQAEDWILYSMTHQAELARVRCGGWRRQYTHIVTSPSIFTFACYRHRDIHIDRRSINDSSTLPSGSCEEQSGPSVQSMHALHHGREVHCVQLLPAPAPHQVTAVITGGEDSSLRSFLFHDGGLTEMGEVSGSREVAEHAAGSSVKAMAAVQIDAGSWYLVTAGSKEVLMAWRLSFQAAGSPSGSCTAAAALTDGRSSVSLQPQWLATRPPPRTGLRPRSGRPGSAAPATEHRYMALALLPEAAGCLHIMAASSSATLQLLCLELSTGRWSHVSNLEWHACPVLSLALLMLTKDSASEGLKDRDTPLLQVLPGCLLVSGGTDGGLALWHLQQHGTAASPGRAAGQVEAQRLLCLPGLHQSGVNAASAAFLMHKEGTSEVAIATGGDDQALHVLLVSLDICPAEQGASAHVVSSRSLQNAHSSALKSIWTDGSSILSVGLDQRLRCWELRRSQQCCADSCAGNMPAADDIHSKMSADAMAHEAVLEIQEAESYATQVLEPAALHVVCRDAEHEQSSGWVVGVVGRGTELIQYTRTP</sequence>
<feature type="compositionally biased region" description="Basic and acidic residues" evidence="8">
    <location>
        <begin position="643"/>
        <end position="656"/>
    </location>
</feature>
<dbReference type="PROSITE" id="PS50082">
    <property type="entry name" value="WD_REPEATS_2"/>
    <property type="match status" value="1"/>
</dbReference>
<feature type="region of interest" description="Disordered" evidence="8">
    <location>
        <begin position="935"/>
        <end position="962"/>
    </location>
</feature>
<organism evidence="9 10">
    <name type="scientific">Coccomyxa viridis</name>
    <dbReference type="NCBI Taxonomy" id="1274662"/>
    <lineage>
        <taxon>Eukaryota</taxon>
        <taxon>Viridiplantae</taxon>
        <taxon>Chlorophyta</taxon>
        <taxon>core chlorophytes</taxon>
        <taxon>Trebouxiophyceae</taxon>
        <taxon>Trebouxiophyceae incertae sedis</taxon>
        <taxon>Coccomyxaceae</taxon>
        <taxon>Coccomyxa</taxon>
    </lineage>
</organism>
<evidence type="ECO:0000256" key="8">
    <source>
        <dbReference type="SAM" id="MobiDB-lite"/>
    </source>
</evidence>
<dbReference type="InterPro" id="IPR036322">
    <property type="entry name" value="WD40_repeat_dom_sf"/>
</dbReference>
<reference evidence="9 10" key="1">
    <citation type="submission" date="2023-10" db="EMBL/GenBank/DDBJ databases">
        <authorList>
            <person name="Maclean D."/>
            <person name="Macfadyen A."/>
        </authorList>
    </citation>
    <scope>NUCLEOTIDE SEQUENCE [LARGE SCALE GENOMIC DNA]</scope>
</reference>
<evidence type="ECO:0000313" key="9">
    <source>
        <dbReference type="EMBL" id="CAK0786445.1"/>
    </source>
</evidence>